<reference evidence="14 15" key="1">
    <citation type="journal article" date="2018" name="Genome Biol. Evol.">
        <title>Cladogenesis and Genomic Streamlining in Extracellular Endosymbionts of Tropical Stink Bugs.</title>
        <authorList>
            <person name="Otero-Bravo A."/>
            <person name="Goffredi S."/>
            <person name="Sabree Z.L."/>
        </authorList>
    </citation>
    <scope>NUCLEOTIDE SEQUENCE [LARGE SCALE GENOMIC DNA]</scope>
    <source>
        <strain evidence="14 15">SoEE</strain>
    </source>
</reference>
<evidence type="ECO:0000256" key="5">
    <source>
        <dbReference type="ARBA" id="ARBA00022679"/>
    </source>
</evidence>
<dbReference type="InterPro" id="IPR022637">
    <property type="entry name" value="DNA_polIII_beta_cen"/>
</dbReference>
<keyword evidence="4 10" id="KW-0963">Cytoplasm</keyword>
<dbReference type="SUPFAM" id="SSF55979">
    <property type="entry name" value="DNA clamp"/>
    <property type="match status" value="3"/>
</dbReference>
<comment type="similarity">
    <text evidence="2 10">Belongs to the beta sliding clamp family.</text>
</comment>
<dbReference type="NCBIfam" id="TIGR00663">
    <property type="entry name" value="dnan"/>
    <property type="match status" value="1"/>
</dbReference>
<gene>
    <name evidence="14" type="ORF">CRV12_03475</name>
</gene>
<dbReference type="EMBL" id="PDKT01000006">
    <property type="protein sequence ID" value="PPI87654.1"/>
    <property type="molecule type" value="Genomic_DNA"/>
</dbReference>
<dbReference type="OrthoDB" id="8421503at2"/>
<evidence type="ECO:0000313" key="14">
    <source>
        <dbReference type="EMBL" id="PPI87654.1"/>
    </source>
</evidence>
<evidence type="ECO:0000256" key="7">
    <source>
        <dbReference type="ARBA" id="ARBA00022705"/>
    </source>
</evidence>
<evidence type="ECO:0000259" key="12">
    <source>
        <dbReference type="Pfam" id="PF02767"/>
    </source>
</evidence>
<dbReference type="PANTHER" id="PTHR30478:SF0">
    <property type="entry name" value="BETA SLIDING CLAMP"/>
    <property type="match status" value="1"/>
</dbReference>
<dbReference type="InterPro" id="IPR022635">
    <property type="entry name" value="DNA_polIII_beta_C"/>
</dbReference>
<dbReference type="FunFam" id="3.10.150.10:FF:000001">
    <property type="entry name" value="Beta sliding clamp"/>
    <property type="match status" value="1"/>
</dbReference>
<dbReference type="Pfam" id="PF02768">
    <property type="entry name" value="DNA_pol3_beta_3"/>
    <property type="match status" value="1"/>
</dbReference>
<dbReference type="RefSeq" id="WP_136131277.1">
    <property type="nucleotide sequence ID" value="NZ_PDKT01000006.1"/>
</dbReference>
<evidence type="ECO:0000256" key="9">
    <source>
        <dbReference type="ARBA" id="ARBA00023125"/>
    </source>
</evidence>
<dbReference type="Pfam" id="PF00712">
    <property type="entry name" value="DNA_pol3_beta"/>
    <property type="match status" value="1"/>
</dbReference>
<keyword evidence="6 10" id="KW-0548">Nucleotidyltransferase</keyword>
<evidence type="ECO:0000256" key="10">
    <source>
        <dbReference type="PIRNR" id="PIRNR000804"/>
    </source>
</evidence>
<keyword evidence="7 10" id="KW-0235">DNA replication</keyword>
<sequence length="366" mass="42011">MKFIIEREKIIKPLQQISSPLNNRPIQPVLRNILIEINDQFLVLTGTDLEIEIVTKVALIKSNLSGSVTIPARKFLEICKNLPQGSIINVSFKNDRMLINCGNSRFSLSTLPAKHFPNLDTWNIKVEFNLFQDKLKQLIETTEFSMANQDVRYYLNGIMFEIADQEIRAVATDGHRLATSFVKLNEELPHLSIIIPRKGIIELLRLLNGENISLKIQMGLNNIRIYTKEIIFTSRLIDGCFPDYRQILHQDVKNTLEIDCVLLKQALSRAAILSNETFRGIRLQISKNQLIITANNPDYEESEEKLEVIYNGDILEICFNVVYILDILNVIKYGQISLSFMNSTSSVYIKDIKNPYACYIVMPMRI</sequence>
<evidence type="ECO:0000259" key="13">
    <source>
        <dbReference type="Pfam" id="PF02768"/>
    </source>
</evidence>
<comment type="subunit">
    <text evidence="10">Forms a ring-shaped head-to-tail homodimer around DNA.</text>
</comment>
<dbReference type="GO" id="GO:0042802">
    <property type="term" value="F:identical protein binding"/>
    <property type="evidence" value="ECO:0007669"/>
    <property type="project" value="UniProtKB-ARBA"/>
</dbReference>
<dbReference type="CDD" id="cd00140">
    <property type="entry name" value="beta_clamp"/>
    <property type="match status" value="1"/>
</dbReference>
<feature type="domain" description="DNA polymerase III beta sliding clamp N-terminal" evidence="11">
    <location>
        <begin position="1"/>
        <end position="120"/>
    </location>
</feature>
<proteinExistence type="inferred from homology"/>
<evidence type="ECO:0000259" key="11">
    <source>
        <dbReference type="Pfam" id="PF00712"/>
    </source>
</evidence>
<dbReference type="Pfam" id="PF02767">
    <property type="entry name" value="DNA_pol3_beta_2"/>
    <property type="match status" value="1"/>
</dbReference>
<dbReference type="SMART" id="SM00480">
    <property type="entry name" value="POL3Bc"/>
    <property type="match status" value="1"/>
</dbReference>
<dbReference type="GO" id="GO:0006271">
    <property type="term" value="P:DNA strand elongation involved in DNA replication"/>
    <property type="evidence" value="ECO:0007669"/>
    <property type="project" value="TreeGrafter"/>
</dbReference>
<dbReference type="PIRSF" id="PIRSF000804">
    <property type="entry name" value="DNA_pol_III_b"/>
    <property type="match status" value="1"/>
</dbReference>
<feature type="domain" description="DNA polymerase III beta sliding clamp central" evidence="12">
    <location>
        <begin position="130"/>
        <end position="243"/>
    </location>
</feature>
<evidence type="ECO:0000256" key="1">
    <source>
        <dbReference type="ARBA" id="ARBA00004496"/>
    </source>
</evidence>
<comment type="function">
    <text evidence="10">Confers DNA tethering and processivity to DNA polymerases and other proteins. Acts as a clamp, forming a ring around DNA (a reaction catalyzed by the clamp-loading complex) which diffuses in an ATP-independent manner freely and bidirectionally along dsDNA. Initially characterized for its ability to contact the catalytic subunit of DNA polymerase III (Pol III), a complex, multichain enzyme responsible for most of the replicative synthesis in bacteria; Pol III exhibits 3'-5' exonuclease proofreading activity. The beta chain is required for initiation of replication as well as for processivity of DNA replication.</text>
</comment>
<organism evidence="14 15">
    <name type="scientific">Candidatus Pantoea edessiphila</name>
    <dbReference type="NCBI Taxonomy" id="2044610"/>
    <lineage>
        <taxon>Bacteria</taxon>
        <taxon>Pseudomonadati</taxon>
        <taxon>Pseudomonadota</taxon>
        <taxon>Gammaproteobacteria</taxon>
        <taxon>Enterobacterales</taxon>
        <taxon>Erwiniaceae</taxon>
        <taxon>Pantoea</taxon>
    </lineage>
</organism>
<keyword evidence="8 10" id="KW-0239">DNA-directed DNA polymerase</keyword>
<evidence type="ECO:0000256" key="4">
    <source>
        <dbReference type="ARBA" id="ARBA00022490"/>
    </source>
</evidence>
<dbReference type="GO" id="GO:0008408">
    <property type="term" value="F:3'-5' exonuclease activity"/>
    <property type="evidence" value="ECO:0007669"/>
    <property type="project" value="InterPro"/>
</dbReference>
<dbReference type="AlphaFoldDB" id="A0A2P5SZ94"/>
<evidence type="ECO:0000256" key="6">
    <source>
        <dbReference type="ARBA" id="ARBA00022695"/>
    </source>
</evidence>
<dbReference type="InterPro" id="IPR022634">
    <property type="entry name" value="DNA_polIII_beta_N"/>
</dbReference>
<evidence type="ECO:0000313" key="15">
    <source>
        <dbReference type="Proteomes" id="UP000296153"/>
    </source>
</evidence>
<dbReference type="Proteomes" id="UP000296153">
    <property type="component" value="Unassembled WGS sequence"/>
</dbReference>
<accession>A0A2P5SZ94</accession>
<dbReference type="GO" id="GO:0009360">
    <property type="term" value="C:DNA polymerase III complex"/>
    <property type="evidence" value="ECO:0007669"/>
    <property type="project" value="InterPro"/>
</dbReference>
<evidence type="ECO:0000256" key="8">
    <source>
        <dbReference type="ARBA" id="ARBA00022932"/>
    </source>
</evidence>
<evidence type="ECO:0000256" key="2">
    <source>
        <dbReference type="ARBA" id="ARBA00010752"/>
    </source>
</evidence>
<keyword evidence="5 10" id="KW-0808">Transferase</keyword>
<protein>
    <recommendedName>
        <fullName evidence="3 10">Beta sliding clamp</fullName>
    </recommendedName>
</protein>
<dbReference type="GO" id="GO:0003887">
    <property type="term" value="F:DNA-directed DNA polymerase activity"/>
    <property type="evidence" value="ECO:0007669"/>
    <property type="project" value="UniProtKB-UniRule"/>
</dbReference>
<feature type="domain" description="DNA polymerase III beta sliding clamp C-terminal" evidence="13">
    <location>
        <begin position="245"/>
        <end position="365"/>
    </location>
</feature>
<keyword evidence="9" id="KW-0238">DNA-binding</keyword>
<comment type="subcellular location">
    <subcellularLocation>
        <location evidence="1 10">Cytoplasm</location>
    </subcellularLocation>
</comment>
<dbReference type="GO" id="GO:0005737">
    <property type="term" value="C:cytoplasm"/>
    <property type="evidence" value="ECO:0007669"/>
    <property type="project" value="UniProtKB-SubCell"/>
</dbReference>
<dbReference type="Gene3D" id="3.70.10.10">
    <property type="match status" value="1"/>
</dbReference>
<evidence type="ECO:0000256" key="3">
    <source>
        <dbReference type="ARBA" id="ARBA00021035"/>
    </source>
</evidence>
<name>A0A2P5SZ94_9GAMM</name>
<dbReference type="InterPro" id="IPR001001">
    <property type="entry name" value="DNA_polIII_beta"/>
</dbReference>
<comment type="caution">
    <text evidence="14">The sequence shown here is derived from an EMBL/GenBank/DDBJ whole genome shotgun (WGS) entry which is preliminary data.</text>
</comment>
<dbReference type="PANTHER" id="PTHR30478">
    <property type="entry name" value="DNA POLYMERASE III SUBUNIT BETA"/>
    <property type="match status" value="1"/>
</dbReference>
<dbReference type="Gene3D" id="3.10.150.10">
    <property type="entry name" value="DNA Polymerase III, subunit A, domain 2"/>
    <property type="match status" value="1"/>
</dbReference>
<dbReference type="GO" id="GO:0003677">
    <property type="term" value="F:DNA binding"/>
    <property type="evidence" value="ECO:0007669"/>
    <property type="project" value="UniProtKB-UniRule"/>
</dbReference>
<dbReference type="InterPro" id="IPR046938">
    <property type="entry name" value="DNA_clamp_sf"/>
</dbReference>